<name>A0ABS7ZRC0_9GAMM</name>
<dbReference type="RefSeq" id="WP_225675100.1">
    <property type="nucleotide sequence ID" value="NZ_JAEDAH010000059.1"/>
</dbReference>
<gene>
    <name evidence="3" type="ORF">I9W95_11740</name>
</gene>
<proteinExistence type="predicted"/>
<organism evidence="3 4">
    <name type="scientific">Thalassolituus marinus</name>
    <dbReference type="NCBI Taxonomy" id="671053"/>
    <lineage>
        <taxon>Bacteria</taxon>
        <taxon>Pseudomonadati</taxon>
        <taxon>Pseudomonadota</taxon>
        <taxon>Gammaproteobacteria</taxon>
        <taxon>Oceanospirillales</taxon>
        <taxon>Oceanospirillaceae</taxon>
        <taxon>Thalassolituus</taxon>
    </lineage>
</organism>
<dbReference type="Proteomes" id="UP000714380">
    <property type="component" value="Unassembled WGS sequence"/>
</dbReference>
<evidence type="ECO:0000313" key="3">
    <source>
        <dbReference type="EMBL" id="MCA6064279.1"/>
    </source>
</evidence>
<dbReference type="EMBL" id="JAEDAH010000059">
    <property type="protein sequence ID" value="MCA6064279.1"/>
    <property type="molecule type" value="Genomic_DNA"/>
</dbReference>
<dbReference type="Gene3D" id="3.10.620.30">
    <property type="match status" value="1"/>
</dbReference>
<accession>A0ABS7ZRC0</accession>
<feature type="chain" id="PRO_5046701278" description="Transglutaminase-like domain-containing protein" evidence="2">
    <location>
        <begin position="20"/>
        <end position="496"/>
    </location>
</feature>
<evidence type="ECO:0000313" key="4">
    <source>
        <dbReference type="Proteomes" id="UP000714380"/>
    </source>
</evidence>
<keyword evidence="4" id="KW-1185">Reference proteome</keyword>
<evidence type="ECO:0000256" key="1">
    <source>
        <dbReference type="SAM" id="MobiDB-lite"/>
    </source>
</evidence>
<evidence type="ECO:0000256" key="2">
    <source>
        <dbReference type="SAM" id="SignalP"/>
    </source>
</evidence>
<feature type="signal peptide" evidence="2">
    <location>
        <begin position="1"/>
        <end position="19"/>
    </location>
</feature>
<feature type="region of interest" description="Disordered" evidence="1">
    <location>
        <begin position="58"/>
        <end position="138"/>
    </location>
</feature>
<reference evidence="3 4" key="1">
    <citation type="submission" date="2020-12" db="EMBL/GenBank/DDBJ databases">
        <title>Novel Thalassolituus-related marine hydrocarbonoclastic bacteria mediated algae-derived hydrocarbons mineralization in twilight zone of the northern South China Sea.</title>
        <authorList>
            <person name="Dong C."/>
        </authorList>
    </citation>
    <scope>NUCLEOTIDE SEQUENCE [LARGE SCALE GENOMIC DNA]</scope>
    <source>
        <strain evidence="3 4">IMCC1826</strain>
    </source>
</reference>
<keyword evidence="2" id="KW-0732">Signal</keyword>
<evidence type="ECO:0008006" key="5">
    <source>
        <dbReference type="Google" id="ProtNLM"/>
    </source>
</evidence>
<sequence>MKYLAPLACLSLLSGPTLADDYQDWLNKTRSDFQSYLDENDKAFVQFLQNKWTPVDVRPAQQRDPEPKPVEPPQAPIDQTVENDVPAADSELTDNTPAETPGLPLPPAEPSQPVEEPQVTLPQIPQPQPDSTSAQSRKPAFTFYGSPVYADTPTAFHKTYRGKLNSKNIAAYWTTLASSDHKGTVASLLASADELQLNSWGTALLFDRYARSLHRDDNSRVLLSWFLLVKAGFDARVAYNDKVHLLMTADQALFGVTYFRLDGHTYYAVNLNDKPLAPGKVFTYEGQHDSGRQALDFSEPVRFVPAGDNEEKTFSFHYADQQYSIRLSYPQRYVSYFASYPQLSLPNYFKAGLPAVTAQSLLDQLKPVVAGQSEKEAVNRLLRFVQTAFSYRTDDEQFHEENYLFPLETLHYPYSDCEDRAALFAWLTESLLGLDVVILDYPGHVATAVAFNGDVKGDQWPLNNRRYVVADPTYVNASVGMTMPAYAGVRPTIHTF</sequence>
<comment type="caution">
    <text evidence="3">The sequence shown here is derived from an EMBL/GenBank/DDBJ whole genome shotgun (WGS) entry which is preliminary data.</text>
</comment>
<protein>
    <recommendedName>
        <fullName evidence="5">Transglutaminase-like domain-containing protein</fullName>
    </recommendedName>
</protein>